<protein>
    <submittedName>
        <fullName evidence="1">Uncharacterized protein</fullName>
    </submittedName>
</protein>
<dbReference type="Proteomes" id="UP001060261">
    <property type="component" value="Chromosome"/>
</dbReference>
<evidence type="ECO:0000313" key="1">
    <source>
        <dbReference type="EMBL" id="UWX64517.1"/>
    </source>
</evidence>
<gene>
    <name evidence="1" type="ORF">N0D28_02285</name>
</gene>
<keyword evidence="2" id="KW-1185">Reference proteome</keyword>
<dbReference type="EMBL" id="CP104213">
    <property type="protein sequence ID" value="UWX64517.1"/>
    <property type="molecule type" value="Genomic_DNA"/>
</dbReference>
<sequence length="45" mass="4878">MGTWGLVGGVLSFAIGVVQLVSGDWRGALWSVLGVGLMYVRARWR</sequence>
<accession>A0ABY5YHF2</accession>
<reference evidence="1" key="1">
    <citation type="submission" date="2022-09" db="EMBL/GenBank/DDBJ databases">
        <title>genome sequence of Deinococcus rubellus.</title>
        <authorList>
            <person name="Srinivasan S."/>
        </authorList>
    </citation>
    <scope>NUCLEOTIDE SEQUENCE</scope>
    <source>
        <strain evidence="1">Ant6</strain>
    </source>
</reference>
<proteinExistence type="predicted"/>
<organism evidence="1 2">
    <name type="scientific">Deinococcus rubellus</name>
    <dbReference type="NCBI Taxonomy" id="1889240"/>
    <lineage>
        <taxon>Bacteria</taxon>
        <taxon>Thermotogati</taxon>
        <taxon>Deinococcota</taxon>
        <taxon>Deinococci</taxon>
        <taxon>Deinococcales</taxon>
        <taxon>Deinococcaceae</taxon>
        <taxon>Deinococcus</taxon>
    </lineage>
</organism>
<evidence type="ECO:0000313" key="2">
    <source>
        <dbReference type="Proteomes" id="UP001060261"/>
    </source>
</evidence>
<name>A0ABY5YHF2_9DEIO</name>
<dbReference type="RefSeq" id="WP_260560789.1">
    <property type="nucleotide sequence ID" value="NZ_BAABEC010000173.1"/>
</dbReference>